<proteinExistence type="inferred from homology"/>
<dbReference type="OrthoDB" id="427096at2759"/>
<name>A0A5B0RC50_PUCGR</name>
<keyword evidence="3 5" id="KW-0328">Glycosyltransferase</keyword>
<dbReference type="SUPFAM" id="SSF53756">
    <property type="entry name" value="UDP-Glycosyltransferase/glycogen phosphorylase"/>
    <property type="match status" value="1"/>
</dbReference>
<evidence type="ECO:0000313" key="8">
    <source>
        <dbReference type="EMBL" id="KAA1085453.1"/>
    </source>
</evidence>
<dbReference type="Gene3D" id="3.40.50.11660">
    <property type="entry name" value="Glycosyl transferase family 10, C-terminal domain"/>
    <property type="match status" value="1"/>
</dbReference>
<dbReference type="EMBL" id="VSWC01000106">
    <property type="protein sequence ID" value="KAA1085453.1"/>
    <property type="molecule type" value="Genomic_DNA"/>
</dbReference>
<dbReference type="InterPro" id="IPR038577">
    <property type="entry name" value="GT10-like_C_sf"/>
</dbReference>
<dbReference type="GO" id="GO:0008417">
    <property type="term" value="F:fucosyltransferase activity"/>
    <property type="evidence" value="ECO:0007669"/>
    <property type="project" value="InterPro"/>
</dbReference>
<dbReference type="InterPro" id="IPR001503">
    <property type="entry name" value="Glyco_trans_10"/>
</dbReference>
<evidence type="ECO:0000313" key="9">
    <source>
        <dbReference type="EMBL" id="KAA1122952.1"/>
    </source>
</evidence>
<comment type="pathway">
    <text evidence="1">Protein modification; protein glycosylation.</text>
</comment>
<evidence type="ECO:0000313" key="10">
    <source>
        <dbReference type="Proteomes" id="UP000324748"/>
    </source>
</evidence>
<dbReference type="Pfam" id="PF00852">
    <property type="entry name" value="Glyco_transf_10"/>
    <property type="match status" value="1"/>
</dbReference>
<dbReference type="UniPathway" id="UPA00378"/>
<evidence type="ECO:0000256" key="2">
    <source>
        <dbReference type="ARBA" id="ARBA00008919"/>
    </source>
</evidence>
<keyword evidence="5" id="KW-1133">Transmembrane helix</keyword>
<evidence type="ECO:0000256" key="4">
    <source>
        <dbReference type="ARBA" id="ARBA00022679"/>
    </source>
</evidence>
<feature type="domain" description="Fucosyltransferase C-terminal" evidence="6">
    <location>
        <begin position="227"/>
        <end position="422"/>
    </location>
</feature>
<keyword evidence="5" id="KW-0333">Golgi apparatus</keyword>
<organism evidence="9 11">
    <name type="scientific">Puccinia graminis f. sp. tritici</name>
    <dbReference type="NCBI Taxonomy" id="56615"/>
    <lineage>
        <taxon>Eukaryota</taxon>
        <taxon>Fungi</taxon>
        <taxon>Dikarya</taxon>
        <taxon>Basidiomycota</taxon>
        <taxon>Pucciniomycotina</taxon>
        <taxon>Pucciniomycetes</taxon>
        <taxon>Pucciniales</taxon>
        <taxon>Pucciniaceae</taxon>
        <taxon>Puccinia</taxon>
    </lineage>
</organism>
<dbReference type="EMBL" id="VSWC01000197">
    <property type="protein sequence ID" value="KAA1064586.1"/>
    <property type="molecule type" value="Genomic_DNA"/>
</dbReference>
<keyword evidence="10" id="KW-1185">Reference proteome</keyword>
<keyword evidence="5" id="KW-0812">Transmembrane</keyword>
<dbReference type="AlphaFoldDB" id="A0A5B0RC50"/>
<dbReference type="GO" id="GO:0032580">
    <property type="term" value="C:Golgi cisterna membrane"/>
    <property type="evidence" value="ECO:0007669"/>
    <property type="project" value="UniProtKB-SubCell"/>
</dbReference>
<comment type="similarity">
    <text evidence="2 5">Belongs to the glycosyltransferase 10 family.</text>
</comment>
<dbReference type="EMBL" id="VDEP01000213">
    <property type="protein sequence ID" value="KAA1122952.1"/>
    <property type="molecule type" value="Genomic_DNA"/>
</dbReference>
<evidence type="ECO:0000256" key="3">
    <source>
        <dbReference type="ARBA" id="ARBA00022676"/>
    </source>
</evidence>
<protein>
    <recommendedName>
        <fullName evidence="5">Fucosyltransferase</fullName>
        <ecNumber evidence="5">2.4.1.-</ecNumber>
    </recommendedName>
</protein>
<feature type="transmembrane region" description="Helical" evidence="5">
    <location>
        <begin position="70"/>
        <end position="90"/>
    </location>
</feature>
<comment type="subcellular location">
    <subcellularLocation>
        <location evidence="5">Golgi apparatus</location>
        <location evidence="5">Golgi stack membrane</location>
        <topology evidence="5">Single-pass type II membrane protein</topology>
    </subcellularLocation>
</comment>
<dbReference type="PANTHER" id="PTHR11929">
    <property type="entry name" value="ALPHA- 1,3 -FUCOSYLTRANSFERASE"/>
    <property type="match status" value="1"/>
</dbReference>
<evidence type="ECO:0000256" key="5">
    <source>
        <dbReference type="RuleBase" id="RU003832"/>
    </source>
</evidence>
<comment type="caution">
    <text evidence="9">The sequence shown here is derived from an EMBL/GenBank/DDBJ whole genome shotgun (WGS) entry which is preliminary data.</text>
</comment>
<accession>A0A5B0RC50</accession>
<dbReference type="EC" id="2.4.1.-" evidence="5"/>
<dbReference type="Proteomes" id="UP000324748">
    <property type="component" value="Unassembled WGS sequence"/>
</dbReference>
<evidence type="ECO:0000313" key="11">
    <source>
        <dbReference type="Proteomes" id="UP000325313"/>
    </source>
</evidence>
<evidence type="ECO:0000259" key="6">
    <source>
        <dbReference type="Pfam" id="PF00852"/>
    </source>
</evidence>
<keyword evidence="4 5" id="KW-0808">Transferase</keyword>
<dbReference type="InterPro" id="IPR055270">
    <property type="entry name" value="Glyco_tran_10_C"/>
</dbReference>
<gene>
    <name evidence="8" type="ORF">PGT21_007756</name>
    <name evidence="7" type="ORF">PGT21_008638</name>
    <name evidence="9" type="ORF">PGTUg99_007432</name>
</gene>
<keyword evidence="5" id="KW-0472">Membrane</keyword>
<evidence type="ECO:0000256" key="1">
    <source>
        <dbReference type="ARBA" id="ARBA00004922"/>
    </source>
</evidence>
<reference evidence="10 11" key="1">
    <citation type="submission" date="2019-05" db="EMBL/GenBank/DDBJ databases">
        <title>Emergence of the Ug99 lineage of the wheat stem rust pathogen through somatic hybridization.</title>
        <authorList>
            <person name="Li F."/>
            <person name="Upadhyaya N.M."/>
            <person name="Sperschneider J."/>
            <person name="Matny O."/>
            <person name="Nguyen-Phuc H."/>
            <person name="Mago R."/>
            <person name="Raley C."/>
            <person name="Miller M.E."/>
            <person name="Silverstein K.A.T."/>
            <person name="Henningsen E."/>
            <person name="Hirsch C.D."/>
            <person name="Visser B."/>
            <person name="Pretorius Z.A."/>
            <person name="Steffenson B.J."/>
            <person name="Schwessinger B."/>
            <person name="Dodds P.N."/>
            <person name="Figueroa M."/>
        </authorList>
    </citation>
    <scope>NUCLEOTIDE SEQUENCE [LARGE SCALE GENOMIC DNA]</scope>
    <source>
        <strain evidence="7">21-0</strain>
        <strain evidence="9 11">Ug99</strain>
    </source>
</reference>
<evidence type="ECO:0000313" key="7">
    <source>
        <dbReference type="EMBL" id="KAA1064586.1"/>
    </source>
</evidence>
<dbReference type="Proteomes" id="UP000325313">
    <property type="component" value="Unassembled WGS sequence"/>
</dbReference>
<sequence length="442" mass="50216">MVVPIPSFNKALSPLVILRDLFTHQEPVTKYERISQGTTESPVDSSLEDGLLPGDGQQHIAKRQHHIEKFHLPAFCVVIFATVTVLYVIATVPRDRSSNDISLSPIKICFKDHSVTNSEMKCDTPLNIVPDEASAQVVIWSNPSLNLSEYDGEKLRREKPGQLHGFWSLENAGYYPQVREARENLAAADPSAFDFEVTYKTSSDFPIPYAYGFMDTKKAALPFEARRQDKIAAAFISNCNPLNNRTEILKKLIDLLPDQIDSFGGCLQNADSDKVVQQLNLNPLVPGQPHHNLSRWEEKMSIIGRYKFTIAFENTNEEDYVTEKYYQALSAGSIPIHLGLTTGQFAKFKPSPDSALNVADFKTVEELADRIKKIANDRALFEAALEWKNQPFPERFEEIIGWGKVHEACRIAKFLRKEWRNPHALKQERYESFYQRLNLTTP</sequence>
<dbReference type="PANTHER" id="PTHR11929:SF220">
    <property type="entry name" value="FUCOSYLTRANSFERASE"/>
    <property type="match status" value="1"/>
</dbReference>